<evidence type="ECO:0000313" key="2">
    <source>
        <dbReference type="Proteomes" id="UP000824533"/>
    </source>
</evidence>
<name>A0ACC1D2V3_9NEOP</name>
<proteinExistence type="predicted"/>
<reference evidence="1 2" key="1">
    <citation type="journal article" date="2021" name="Front. Genet.">
        <title>Chromosome-Level Genome Assembly Reveals Significant Gene Expansion in the Toll and IMD Signaling Pathways of Dendrolimus kikuchii.</title>
        <authorList>
            <person name="Zhou J."/>
            <person name="Wu P."/>
            <person name="Xiong Z."/>
            <person name="Liu N."/>
            <person name="Zhao N."/>
            <person name="Ji M."/>
            <person name="Qiu Y."/>
            <person name="Yang B."/>
        </authorList>
    </citation>
    <scope>NUCLEOTIDE SEQUENCE [LARGE SCALE GENOMIC DNA]</scope>
    <source>
        <strain evidence="1">Ann1</strain>
    </source>
</reference>
<gene>
    <name evidence="1" type="ORF">K1T71_006740</name>
</gene>
<keyword evidence="2" id="KW-1185">Reference proteome</keyword>
<organism evidence="1 2">
    <name type="scientific">Dendrolimus kikuchii</name>
    <dbReference type="NCBI Taxonomy" id="765133"/>
    <lineage>
        <taxon>Eukaryota</taxon>
        <taxon>Metazoa</taxon>
        <taxon>Ecdysozoa</taxon>
        <taxon>Arthropoda</taxon>
        <taxon>Hexapoda</taxon>
        <taxon>Insecta</taxon>
        <taxon>Pterygota</taxon>
        <taxon>Neoptera</taxon>
        <taxon>Endopterygota</taxon>
        <taxon>Lepidoptera</taxon>
        <taxon>Glossata</taxon>
        <taxon>Ditrysia</taxon>
        <taxon>Bombycoidea</taxon>
        <taxon>Lasiocampidae</taxon>
        <taxon>Dendrolimus</taxon>
    </lineage>
</organism>
<evidence type="ECO:0000313" key="1">
    <source>
        <dbReference type="EMBL" id="KAJ0177867.1"/>
    </source>
</evidence>
<dbReference type="EMBL" id="CM034397">
    <property type="protein sequence ID" value="KAJ0177867.1"/>
    <property type="molecule type" value="Genomic_DNA"/>
</dbReference>
<accession>A0ACC1D2V3</accession>
<protein>
    <submittedName>
        <fullName evidence="1">Uncharacterized protein</fullName>
    </submittedName>
</protein>
<sequence>MGNTKSKKVKISQNEPPNNEEKNNERINSIKTEIAGADLIRNIKDDGEDLDQNKDRDHDNASSASTVEGTIFLLLANWDGSNRIERDKPDEIMKIVTLTCIIFIFINEMGNAVARSKKQPADKIKLYYFFISPPCRAVMLTARMLGIEFELISVNLLTGEHLTPEYLKINPQHTVPTIDDNGFILWESRAIMTYLISAYGKNDDLYPKNARIRALVDQRLQFDLATFFTRWHALYMPMFMGGEYDDEKAAKLKEALDWLNAFLDSRVFVAGDNFTVADISMVVTMTNIQAFGFEYKELENVVKWFERSKKILEPYGYKEIDEAAAEVLAANLPE</sequence>
<dbReference type="Proteomes" id="UP000824533">
    <property type="component" value="Linkage Group LG11"/>
</dbReference>
<comment type="caution">
    <text evidence="1">The sequence shown here is derived from an EMBL/GenBank/DDBJ whole genome shotgun (WGS) entry which is preliminary data.</text>
</comment>